<feature type="compositionally biased region" description="Basic and acidic residues" evidence="1">
    <location>
        <begin position="636"/>
        <end position="656"/>
    </location>
</feature>
<proteinExistence type="predicted"/>
<organism evidence="6 7">
    <name type="scientific">Glycomyces artemisiae</name>
    <dbReference type="NCBI Taxonomy" id="1076443"/>
    <lineage>
        <taxon>Bacteria</taxon>
        <taxon>Bacillati</taxon>
        <taxon>Actinomycetota</taxon>
        <taxon>Actinomycetes</taxon>
        <taxon>Glycomycetales</taxon>
        <taxon>Glycomycetaceae</taxon>
        <taxon>Glycomyces</taxon>
    </lineage>
</organism>
<evidence type="ECO:0000259" key="5">
    <source>
        <dbReference type="Pfam" id="PF20736"/>
    </source>
</evidence>
<dbReference type="InterPro" id="IPR012878">
    <property type="entry name" value="Beta-AFase-like_GH127_cat"/>
</dbReference>
<dbReference type="RefSeq" id="WP_106363598.1">
    <property type="nucleotide sequence ID" value="NZ_PVTJ01000003.1"/>
</dbReference>
<dbReference type="SUPFAM" id="SSF48208">
    <property type="entry name" value="Six-hairpin glycosidases"/>
    <property type="match status" value="1"/>
</dbReference>
<feature type="region of interest" description="Disordered" evidence="1">
    <location>
        <begin position="631"/>
        <end position="662"/>
    </location>
</feature>
<feature type="domain" description="Non-reducing end beta-L-arabinofuranosidase-like GH127 catalytic" evidence="2">
    <location>
        <begin position="9"/>
        <end position="388"/>
    </location>
</feature>
<dbReference type="GO" id="GO:0005975">
    <property type="term" value="P:carbohydrate metabolic process"/>
    <property type="evidence" value="ECO:0007669"/>
    <property type="project" value="InterPro"/>
</dbReference>
<evidence type="ECO:0000256" key="1">
    <source>
        <dbReference type="SAM" id="MobiDB-lite"/>
    </source>
</evidence>
<dbReference type="Pfam" id="PF16375">
    <property type="entry name" value="DUF4986"/>
    <property type="match status" value="1"/>
</dbReference>
<dbReference type="Pfam" id="PF07944">
    <property type="entry name" value="Beta-AFase-like_GH127_cat"/>
    <property type="match status" value="1"/>
</dbReference>
<comment type="caution">
    <text evidence="6">The sequence shown here is derived from an EMBL/GenBank/DDBJ whole genome shotgun (WGS) entry which is preliminary data.</text>
</comment>
<dbReference type="PANTHER" id="PTHR31151:SF0">
    <property type="entry name" value="PROLINE-TRNA LIGASE (DUF1680)"/>
    <property type="match status" value="1"/>
</dbReference>
<dbReference type="InterPro" id="IPR046544">
    <property type="entry name" value="GH146_SB_dom"/>
</dbReference>
<evidence type="ECO:0000259" key="4">
    <source>
        <dbReference type="Pfam" id="PF20620"/>
    </source>
</evidence>
<feature type="domain" description="Non-reducing end beta-L-arabinofuranosidase-like GH127 middle" evidence="5">
    <location>
        <begin position="398"/>
        <end position="491"/>
    </location>
</feature>
<dbReference type="Pfam" id="PF20620">
    <property type="entry name" value="DUF6805"/>
    <property type="match status" value="1"/>
</dbReference>
<dbReference type="EMBL" id="PVTJ01000003">
    <property type="protein sequence ID" value="PRY59682.1"/>
    <property type="molecule type" value="Genomic_DNA"/>
</dbReference>
<dbReference type="InterPro" id="IPR008928">
    <property type="entry name" value="6-hairpin_glycosidase_sf"/>
</dbReference>
<accession>A0A2T0UP33</accession>
<name>A0A2T0UP33_9ACTN</name>
<dbReference type="Pfam" id="PF20736">
    <property type="entry name" value="Glyco_hydro127M"/>
    <property type="match status" value="1"/>
</dbReference>
<feature type="domain" description="Glycoside hydrolase GH146 substrate-binding" evidence="4">
    <location>
        <begin position="619"/>
        <end position="750"/>
    </location>
</feature>
<keyword evidence="7" id="KW-1185">Reference proteome</keyword>
<evidence type="ECO:0000259" key="3">
    <source>
        <dbReference type="Pfam" id="PF16375"/>
    </source>
</evidence>
<dbReference type="OrthoDB" id="9757939at2"/>
<protein>
    <submittedName>
        <fullName evidence="6">Uncharacterized protein</fullName>
    </submittedName>
</protein>
<dbReference type="AlphaFoldDB" id="A0A2T0UP33"/>
<evidence type="ECO:0000313" key="6">
    <source>
        <dbReference type="EMBL" id="PRY59682.1"/>
    </source>
</evidence>
<evidence type="ECO:0000259" key="2">
    <source>
        <dbReference type="Pfam" id="PF07944"/>
    </source>
</evidence>
<dbReference type="InterPro" id="IPR049046">
    <property type="entry name" value="Beta-AFase-like_GH127_middle"/>
</dbReference>
<reference evidence="6 7" key="1">
    <citation type="submission" date="2018-03" db="EMBL/GenBank/DDBJ databases">
        <title>Genomic Encyclopedia of Type Strains, Phase III (KMG-III): the genomes of soil and plant-associated and newly described type strains.</title>
        <authorList>
            <person name="Whitman W."/>
        </authorList>
    </citation>
    <scope>NUCLEOTIDE SEQUENCE [LARGE SCALE GENOMIC DNA]</scope>
    <source>
        <strain evidence="6 7">CGMCC 4.7067</strain>
    </source>
</reference>
<dbReference type="PANTHER" id="PTHR31151">
    <property type="entry name" value="PROLINE-TRNA LIGASE (DUF1680)"/>
    <property type="match status" value="1"/>
</dbReference>
<gene>
    <name evidence="6" type="ORF">B0I28_103156</name>
</gene>
<sequence>MHAFPLTRVTLLDGPFKHALGTDLAYVLAMDPDRLLAPFLREAGLEPAAPSYGNWEDSGLDGHIGGHYLSALALLAVATGEAEPRERLDRMVAELARAQDHLGTGYVGGVPGGAALFEGLRDGEGVGTLGSSDHWVPWYNLHKTFAGLIDAHTLLGHDKALHIVLRLADWWLDIAATIGDDAFETMLDTEFGGMNEAYADLAAITGRADYADMARRFSHRAILGPLLERRDDLTGRHANTQIPKAVGYAATAAVTGDTELEGAARHFWHQVVEHRSVALGGNSVREHFHASDDFTAMIEDREGPETCNTYNMLKLTRRLAAAGLEPAHLDFAERAVYNHQLASQHPGHGGLVYFTSMRPGHYRVYSQPETSMWCCVGTGIEAQAKYGELVFGEHDGALAVNLYLPAQLDAPEFGGRVRIETAFPAEETVTVVLDLDEPRAFALRLRAPGWSDGLADLAVNGEAAQAEAVPGAVLIERTWQPGDTVTFRLPLRLSAERLPDGSPWQAYFAGPVLLAARNGDSRLDGLLADDSRMGHVAHGPLMSLGDVPIVPDLPAADVLEPEGPLRYRLATADPAGTVELEPFHGLHDARYTVYWPVAEPARIAERRAALAAADRDSLALDRTTVDKVAFGEQQPESDHAFRGRDTQVHTTADGRRSRSTTASMAVTFKDPQAQAQGLRIGFRLDGPAAVAIRLGGVLVAEERWDGGGEAFDLDYPVPGELAAEPRPAALDLELTALDGLPTPAVTTARLTRWAAP</sequence>
<feature type="domain" description="DUF4986" evidence="3">
    <location>
        <begin position="519"/>
        <end position="595"/>
    </location>
</feature>
<evidence type="ECO:0000313" key="7">
    <source>
        <dbReference type="Proteomes" id="UP000238176"/>
    </source>
</evidence>
<dbReference type="Proteomes" id="UP000238176">
    <property type="component" value="Unassembled WGS sequence"/>
</dbReference>
<dbReference type="InterPro" id="IPR032275">
    <property type="entry name" value="DUF4986"/>
</dbReference>